<dbReference type="Pfam" id="PF03793">
    <property type="entry name" value="PASTA"/>
    <property type="match status" value="1"/>
</dbReference>
<feature type="region of interest" description="Disordered" evidence="1">
    <location>
        <begin position="176"/>
        <end position="203"/>
    </location>
</feature>
<protein>
    <submittedName>
        <fullName evidence="4">PASTA domain-containing protein</fullName>
    </submittedName>
</protein>
<evidence type="ECO:0000259" key="3">
    <source>
        <dbReference type="PROSITE" id="PS51178"/>
    </source>
</evidence>
<keyword evidence="2" id="KW-1133">Transmembrane helix</keyword>
<dbReference type="SMART" id="SM00740">
    <property type="entry name" value="PASTA"/>
    <property type="match status" value="2"/>
</dbReference>
<dbReference type="CDD" id="cd06577">
    <property type="entry name" value="PASTA_pknB"/>
    <property type="match status" value="2"/>
</dbReference>
<dbReference type="AlphaFoldDB" id="A0A3S9N105"/>
<dbReference type="RefSeq" id="WP_126448730.1">
    <property type="nucleotide sequence ID" value="NZ_CP034549.1"/>
</dbReference>
<organism evidence="4 5">
    <name type="scientific">Nonlabens ponticola</name>
    <dbReference type="NCBI Taxonomy" id="2496866"/>
    <lineage>
        <taxon>Bacteria</taxon>
        <taxon>Pseudomonadati</taxon>
        <taxon>Bacteroidota</taxon>
        <taxon>Flavobacteriia</taxon>
        <taxon>Flavobacteriales</taxon>
        <taxon>Flavobacteriaceae</taxon>
        <taxon>Nonlabens</taxon>
    </lineage>
</organism>
<dbReference type="SUPFAM" id="SSF54184">
    <property type="entry name" value="Penicillin-binding protein 2x (pbp-2x), c-terminal domain"/>
    <property type="match status" value="1"/>
</dbReference>
<dbReference type="InterPro" id="IPR005543">
    <property type="entry name" value="PASTA_dom"/>
</dbReference>
<evidence type="ECO:0000256" key="2">
    <source>
        <dbReference type="SAM" id="Phobius"/>
    </source>
</evidence>
<dbReference type="EMBL" id="CP034549">
    <property type="protein sequence ID" value="AZQ45022.1"/>
    <property type="molecule type" value="Genomic_DNA"/>
</dbReference>
<accession>A0A3S9N105</accession>
<keyword evidence="2" id="KW-0472">Membrane</keyword>
<feature type="transmembrane region" description="Helical" evidence="2">
    <location>
        <begin position="12"/>
        <end position="33"/>
    </location>
</feature>
<gene>
    <name evidence="4" type="ORF">EJ995_12570</name>
</gene>
<feature type="domain" description="PASTA" evidence="3">
    <location>
        <begin position="40"/>
        <end position="108"/>
    </location>
</feature>
<dbReference type="KEGG" id="noj:EJ995_12570"/>
<proteinExistence type="predicted"/>
<evidence type="ECO:0000256" key="1">
    <source>
        <dbReference type="SAM" id="MobiDB-lite"/>
    </source>
</evidence>
<dbReference type="Gene3D" id="3.30.10.20">
    <property type="match status" value="2"/>
</dbReference>
<name>A0A3S9N105_9FLAO</name>
<reference evidence="4 5" key="1">
    <citation type="submission" date="2018-12" db="EMBL/GenBank/DDBJ databases">
        <title>Complete genome of Nonlabens sp. MJ115.</title>
        <authorList>
            <person name="Choi H.S."/>
            <person name="Jung J."/>
        </authorList>
    </citation>
    <scope>NUCLEOTIDE SEQUENCE [LARGE SCALE GENOMIC DNA]</scope>
    <source>
        <strain evidence="4 5">MJ115</strain>
    </source>
</reference>
<keyword evidence="5" id="KW-1185">Reference proteome</keyword>
<dbReference type="PROSITE" id="PS51178">
    <property type="entry name" value="PASTA"/>
    <property type="match status" value="1"/>
</dbReference>
<evidence type="ECO:0000313" key="4">
    <source>
        <dbReference type="EMBL" id="AZQ45022.1"/>
    </source>
</evidence>
<dbReference type="Proteomes" id="UP000279600">
    <property type="component" value="Chromosome"/>
</dbReference>
<keyword evidence="2" id="KW-0812">Transmembrane</keyword>
<evidence type="ECO:0000313" key="5">
    <source>
        <dbReference type="Proteomes" id="UP000279600"/>
    </source>
</evidence>
<dbReference type="OrthoDB" id="9803895at2"/>
<sequence>MNFIQFIFTKTFWVQVLLAIVLIVALCFGYLFWLDWYTNHDQKITVPNLERMTLSQVDASLEELDLRRQIIDSANFNPDYPPRSVIEQNPEAGRAVKENRKIYIKLNPSGYGKIPVPNVIFKTKRQAVPTLEALGFEIGDITYKSNIARDMVLEMRYNGEELKPGEQLRKASSIDLVLGDGNRPGATYEPASTGDDTTQDIDN</sequence>